<feature type="transmembrane region" description="Helical" evidence="1">
    <location>
        <begin position="110"/>
        <end position="130"/>
    </location>
</feature>
<evidence type="ECO:0000313" key="3">
    <source>
        <dbReference type="Proteomes" id="UP000582085"/>
    </source>
</evidence>
<gene>
    <name evidence="2" type="ORF">FHR79_001388</name>
</gene>
<evidence type="ECO:0000256" key="1">
    <source>
        <dbReference type="SAM" id="Phobius"/>
    </source>
</evidence>
<feature type="transmembrane region" description="Helical" evidence="1">
    <location>
        <begin position="86"/>
        <end position="104"/>
    </location>
</feature>
<accession>A0ABR6DY87</accession>
<keyword evidence="1" id="KW-1133">Transmembrane helix</keyword>
<keyword evidence="1" id="KW-0472">Membrane</keyword>
<name>A0ABR6DY87_9MICC</name>
<dbReference type="Proteomes" id="UP000582085">
    <property type="component" value="Unassembled WGS sequence"/>
</dbReference>
<dbReference type="Pfam" id="PF04307">
    <property type="entry name" value="YdjM"/>
    <property type="match status" value="1"/>
</dbReference>
<sequence>MMGPSHAATGAAAWLALTHWQSPIAVLHLPAELQLLGAATTAGAAMISDWDHPRATVVHALPPLTEWLSRGIRHVAGGHRRGTHSLVGVAAFTAIATAAASIQVPIAGHVYTPGQGVIAAFLAAVAAKALRLLPNRGWRAAWTLGILVAVSATVLSDGLWWIPASVAVGVSVHILGDALTNNGVALLWPLRPDPPCRLWCWQPGGRFRLPLLGSTGSWREWAFVSVLTAFTVVRAVHLAPPAARGVVGLLGAGAPS</sequence>
<dbReference type="RefSeq" id="WP_036384513.1">
    <property type="nucleotide sequence ID" value="NZ_JACJIO010000007.1"/>
</dbReference>
<evidence type="ECO:0000313" key="2">
    <source>
        <dbReference type="EMBL" id="MBA9081275.1"/>
    </source>
</evidence>
<feature type="transmembrane region" description="Helical" evidence="1">
    <location>
        <begin position="142"/>
        <end position="162"/>
    </location>
</feature>
<reference evidence="2 3" key="1">
    <citation type="submission" date="2020-08" db="EMBL/GenBank/DDBJ databases">
        <title>The Agave Microbiome: Exploring the role of microbial communities in plant adaptations to desert environments.</title>
        <authorList>
            <person name="Partida-Martinez L.P."/>
        </authorList>
    </citation>
    <scope>NUCLEOTIDE SEQUENCE [LARGE SCALE GENOMIC DNA]</scope>
    <source>
        <strain evidence="2 3">RAT4</strain>
    </source>
</reference>
<keyword evidence="3" id="KW-1185">Reference proteome</keyword>
<dbReference type="GO" id="GO:0016787">
    <property type="term" value="F:hydrolase activity"/>
    <property type="evidence" value="ECO:0007669"/>
    <property type="project" value="UniProtKB-KW"/>
</dbReference>
<keyword evidence="1" id="KW-0812">Transmembrane</keyword>
<organism evidence="2 3">
    <name type="scientific">Micrococcus aloeverae</name>
    <dbReference type="NCBI Taxonomy" id="1391911"/>
    <lineage>
        <taxon>Bacteria</taxon>
        <taxon>Bacillati</taxon>
        <taxon>Actinomycetota</taxon>
        <taxon>Actinomycetes</taxon>
        <taxon>Micrococcales</taxon>
        <taxon>Micrococcaceae</taxon>
        <taxon>Micrococcus</taxon>
    </lineage>
</organism>
<keyword evidence="2" id="KW-0378">Hydrolase</keyword>
<protein>
    <submittedName>
        <fullName evidence="2">Membrane-bound metal-dependent hydrolase YbcI (DUF457 family)</fullName>
    </submittedName>
</protein>
<comment type="caution">
    <text evidence="2">The sequence shown here is derived from an EMBL/GenBank/DDBJ whole genome shotgun (WGS) entry which is preliminary data.</text>
</comment>
<dbReference type="EMBL" id="JACJIO010000007">
    <property type="protein sequence ID" value="MBA9081275.1"/>
    <property type="molecule type" value="Genomic_DNA"/>
</dbReference>
<dbReference type="InterPro" id="IPR007404">
    <property type="entry name" value="YdjM-like"/>
</dbReference>
<proteinExistence type="predicted"/>